<evidence type="ECO:0000256" key="1">
    <source>
        <dbReference type="SAM" id="Phobius"/>
    </source>
</evidence>
<evidence type="ECO:0000313" key="3">
    <source>
        <dbReference type="Proteomes" id="UP000239209"/>
    </source>
</evidence>
<keyword evidence="3" id="KW-1185">Reference proteome</keyword>
<feature type="transmembrane region" description="Helical" evidence="1">
    <location>
        <begin position="176"/>
        <end position="196"/>
    </location>
</feature>
<organism evidence="2 3">
    <name type="scientific">Pseudosporangium ferrugineum</name>
    <dbReference type="NCBI Taxonomy" id="439699"/>
    <lineage>
        <taxon>Bacteria</taxon>
        <taxon>Bacillati</taxon>
        <taxon>Actinomycetota</taxon>
        <taxon>Actinomycetes</taxon>
        <taxon>Micromonosporales</taxon>
        <taxon>Micromonosporaceae</taxon>
        <taxon>Pseudosporangium</taxon>
    </lineage>
</organism>
<accession>A0A2T0SBL0</accession>
<keyword evidence="1" id="KW-0812">Transmembrane</keyword>
<evidence type="ECO:0000313" key="2">
    <source>
        <dbReference type="EMBL" id="PRY30810.1"/>
    </source>
</evidence>
<dbReference type="EMBL" id="PVZG01000004">
    <property type="protein sequence ID" value="PRY30810.1"/>
    <property type="molecule type" value="Genomic_DNA"/>
</dbReference>
<dbReference type="OrthoDB" id="9794455at2"/>
<evidence type="ECO:0008006" key="4">
    <source>
        <dbReference type="Google" id="ProtNLM"/>
    </source>
</evidence>
<protein>
    <recommendedName>
        <fullName evidence="4">Glycerophosphoryl diester phosphodiesterase family protein</fullName>
    </recommendedName>
</protein>
<keyword evidence="1" id="KW-1133">Transmembrane helix</keyword>
<dbReference type="AlphaFoldDB" id="A0A2T0SBL0"/>
<gene>
    <name evidence="2" type="ORF">CLV70_104362</name>
</gene>
<dbReference type="RefSeq" id="WP_106126407.1">
    <property type="nucleotide sequence ID" value="NZ_PVZG01000004.1"/>
</dbReference>
<keyword evidence="1" id="KW-0472">Membrane</keyword>
<comment type="caution">
    <text evidence="2">The sequence shown here is derived from an EMBL/GenBank/DDBJ whole genome shotgun (WGS) entry which is preliminary data.</text>
</comment>
<dbReference type="Proteomes" id="UP000239209">
    <property type="component" value="Unassembled WGS sequence"/>
</dbReference>
<name>A0A2T0SBL0_9ACTN</name>
<reference evidence="2 3" key="1">
    <citation type="submission" date="2018-03" db="EMBL/GenBank/DDBJ databases">
        <title>Genomic Encyclopedia of Archaeal and Bacterial Type Strains, Phase II (KMG-II): from individual species to whole genera.</title>
        <authorList>
            <person name="Goeker M."/>
        </authorList>
    </citation>
    <scope>NUCLEOTIDE SEQUENCE [LARGE SCALE GENOMIC DNA]</scope>
    <source>
        <strain evidence="2 3">DSM 45348</strain>
    </source>
</reference>
<proteinExistence type="predicted"/>
<sequence>MREPLSPWWAEVQDAAQLLASQLNAYVTHAARVGVYTAPPGSPPPRRRRQPGSLRHLAEVIRTHRLAPGRSVDKDDVAAVLAGDPHRIADPVLVVAVARASHLIAGEPFGDAGADRLVVASTHVSSLADAAREADGNAPRAVPALRPAGNDRIAGDAGPIIIDAHFTTRRPGRGRALIAGALSALVLAGAAAVLVLRRDEPDDRLTSAEPVVATVAGVTPLEHGHAQNDHLNARPLLDALDRGFTSVGTDVLLRDDTLVLCHRLVDGACRDSRGTTITARPFEPAYLQRFSARVKANGGRVYPGFHQPVLLFVGIGCAEGPAGCTLPPDPAAAATDPNNPLVVVKKLMSALAPYRDMLYHVDRTARRWGPVQIVVTGSHNDDRFPVSAGGYDTVRGILQQQSDIYTFLDGSFDVDGDQYNADLVPVISFENPAGCAKADETPVQTRHWDDIVTAQSTGHHVRLRDVADCPDRGSSWTDALYAGVDYIGSDHVAMLGEWIAGTAVGGGGGDCAVPSWIATARLYGQYCTLVAGKAPVMSRPDPASARVGTLAHGGANWFLGQQPGKPHTRDESTNFWWAYTRASNGRWGWVSLTYFTNGVLDQSADGLQYACYDVRPGEPDNCHAI</sequence>